<evidence type="ECO:0000313" key="2">
    <source>
        <dbReference type="Proteomes" id="UP000887575"/>
    </source>
</evidence>
<name>A0AAF3J778_9BILA</name>
<feature type="compositionally biased region" description="Polar residues" evidence="1">
    <location>
        <begin position="134"/>
        <end position="155"/>
    </location>
</feature>
<feature type="region of interest" description="Disordered" evidence="1">
    <location>
        <begin position="133"/>
        <end position="158"/>
    </location>
</feature>
<reference evidence="3" key="1">
    <citation type="submission" date="2024-02" db="UniProtKB">
        <authorList>
            <consortium name="WormBaseParasite"/>
        </authorList>
    </citation>
    <scope>IDENTIFICATION</scope>
</reference>
<organism evidence="2 3">
    <name type="scientific">Mesorhabditis belari</name>
    <dbReference type="NCBI Taxonomy" id="2138241"/>
    <lineage>
        <taxon>Eukaryota</taxon>
        <taxon>Metazoa</taxon>
        <taxon>Ecdysozoa</taxon>
        <taxon>Nematoda</taxon>
        <taxon>Chromadorea</taxon>
        <taxon>Rhabditida</taxon>
        <taxon>Rhabditina</taxon>
        <taxon>Rhabditomorpha</taxon>
        <taxon>Rhabditoidea</taxon>
        <taxon>Rhabditidae</taxon>
        <taxon>Mesorhabditinae</taxon>
        <taxon>Mesorhabditis</taxon>
    </lineage>
</organism>
<feature type="compositionally biased region" description="Basic and acidic residues" evidence="1">
    <location>
        <begin position="28"/>
        <end position="42"/>
    </location>
</feature>
<dbReference type="Proteomes" id="UP000887575">
    <property type="component" value="Unassembled WGS sequence"/>
</dbReference>
<dbReference type="AlphaFoldDB" id="A0AAF3J778"/>
<proteinExistence type="predicted"/>
<feature type="region of interest" description="Disordered" evidence="1">
    <location>
        <begin position="16"/>
        <end position="81"/>
    </location>
</feature>
<protein>
    <submittedName>
        <fullName evidence="3">Uncharacterized protein</fullName>
    </submittedName>
</protein>
<keyword evidence="2" id="KW-1185">Reference proteome</keyword>
<feature type="compositionally biased region" description="Polar residues" evidence="1">
    <location>
        <begin position="71"/>
        <end position="81"/>
    </location>
</feature>
<evidence type="ECO:0000256" key="1">
    <source>
        <dbReference type="SAM" id="MobiDB-lite"/>
    </source>
</evidence>
<evidence type="ECO:0000313" key="3">
    <source>
        <dbReference type="WBParaSite" id="MBELARI_LOCUS20531"/>
    </source>
</evidence>
<sequence length="270" mass="30469">MADKWKTAFKTIHGKTPTKADYSLAPKHVRDELGPRKPETSKGKAVKRPRSILRTPEYTSPMKKKSKKELQTTGTPSASSLKTQKILEEVKSSEAAKVLSKGLSKKFLLTTIESPTKGMLSPLKALSHLHHKTTLTPDRPSTSTFAAPPSVNRTPIRSPRKPAFRRLVLQNTENLLLASSEKVRPIEAMGPSFDDETSELPEETINEKPKTRKNLFNTNKTRERAKSNGENFVRLNMRKKNFVRGKISAEAKRKLVRKQKWKAKFGGKRF</sequence>
<dbReference type="WBParaSite" id="MBELARI_LOCUS20531">
    <property type="protein sequence ID" value="MBELARI_LOCUS20531"/>
    <property type="gene ID" value="MBELARI_LOCUS20531"/>
</dbReference>
<feature type="region of interest" description="Disordered" evidence="1">
    <location>
        <begin position="188"/>
        <end position="209"/>
    </location>
</feature>
<accession>A0AAF3J778</accession>
<feature type="compositionally biased region" description="Acidic residues" evidence="1">
    <location>
        <begin position="193"/>
        <end position="204"/>
    </location>
</feature>